<accession>A0ABR2J2B6</accession>
<keyword evidence="2" id="KW-1185">Reference proteome</keyword>
<name>A0ABR2J2B6_9EUKA</name>
<reference evidence="1 2" key="1">
    <citation type="submission" date="2024-04" db="EMBL/GenBank/DDBJ databases">
        <title>Tritrichomonas musculus Genome.</title>
        <authorList>
            <person name="Alves-Ferreira E."/>
            <person name="Grigg M."/>
            <person name="Lorenzi H."/>
            <person name="Galac M."/>
        </authorList>
    </citation>
    <scope>NUCLEOTIDE SEQUENCE [LARGE SCALE GENOMIC DNA]</scope>
    <source>
        <strain evidence="1 2">EAF2021</strain>
    </source>
</reference>
<gene>
    <name evidence="1" type="ORF">M9Y10_007096</name>
</gene>
<sequence length="158" mass="19021">MTKFKDEITKRFKNSEIFNIFKDNKRILLFLLENEIMIMDDYIVQTIITGKYLDAKYPQYFAPEIQTFMTKSWFPKINTSQNMKRIIEVQKKLPKNFNELRKKGENDSLICKMIQDDSIDEFKEYFEKDKFSVDNSKNKKESNNDDNEITLIKYAAFF</sequence>
<organism evidence="1 2">
    <name type="scientific">Tritrichomonas musculus</name>
    <dbReference type="NCBI Taxonomy" id="1915356"/>
    <lineage>
        <taxon>Eukaryota</taxon>
        <taxon>Metamonada</taxon>
        <taxon>Parabasalia</taxon>
        <taxon>Tritrichomonadida</taxon>
        <taxon>Tritrichomonadidae</taxon>
        <taxon>Tritrichomonas</taxon>
    </lineage>
</organism>
<protein>
    <submittedName>
        <fullName evidence="1">Uncharacterized protein</fullName>
    </submittedName>
</protein>
<evidence type="ECO:0000313" key="1">
    <source>
        <dbReference type="EMBL" id="KAK8871372.1"/>
    </source>
</evidence>
<dbReference type="EMBL" id="JAPFFF010000013">
    <property type="protein sequence ID" value="KAK8871372.1"/>
    <property type="molecule type" value="Genomic_DNA"/>
</dbReference>
<comment type="caution">
    <text evidence="1">The sequence shown here is derived from an EMBL/GenBank/DDBJ whole genome shotgun (WGS) entry which is preliminary data.</text>
</comment>
<proteinExistence type="predicted"/>
<dbReference type="Proteomes" id="UP001470230">
    <property type="component" value="Unassembled WGS sequence"/>
</dbReference>
<evidence type="ECO:0000313" key="2">
    <source>
        <dbReference type="Proteomes" id="UP001470230"/>
    </source>
</evidence>